<proteinExistence type="predicted"/>
<dbReference type="AlphaFoldDB" id="A0A6A6V7Y0"/>
<feature type="region of interest" description="Disordered" evidence="1">
    <location>
        <begin position="288"/>
        <end position="411"/>
    </location>
</feature>
<evidence type="ECO:0000313" key="2">
    <source>
        <dbReference type="EMBL" id="KAF2746625.1"/>
    </source>
</evidence>
<dbReference type="EMBL" id="MU006576">
    <property type="protein sequence ID" value="KAF2746625.1"/>
    <property type="molecule type" value="Genomic_DNA"/>
</dbReference>
<feature type="compositionally biased region" description="Basic and acidic residues" evidence="1">
    <location>
        <begin position="380"/>
        <end position="392"/>
    </location>
</feature>
<organism evidence="2 3">
    <name type="scientific">Sporormia fimetaria CBS 119925</name>
    <dbReference type="NCBI Taxonomy" id="1340428"/>
    <lineage>
        <taxon>Eukaryota</taxon>
        <taxon>Fungi</taxon>
        <taxon>Dikarya</taxon>
        <taxon>Ascomycota</taxon>
        <taxon>Pezizomycotina</taxon>
        <taxon>Dothideomycetes</taxon>
        <taxon>Pleosporomycetidae</taxon>
        <taxon>Pleosporales</taxon>
        <taxon>Sporormiaceae</taxon>
        <taxon>Sporormia</taxon>
    </lineage>
</organism>
<protein>
    <submittedName>
        <fullName evidence="2">Uncharacterized protein</fullName>
    </submittedName>
</protein>
<reference evidence="2" key="1">
    <citation type="journal article" date="2020" name="Stud. Mycol.">
        <title>101 Dothideomycetes genomes: a test case for predicting lifestyles and emergence of pathogens.</title>
        <authorList>
            <person name="Haridas S."/>
            <person name="Albert R."/>
            <person name="Binder M."/>
            <person name="Bloem J."/>
            <person name="Labutti K."/>
            <person name="Salamov A."/>
            <person name="Andreopoulos B."/>
            <person name="Baker S."/>
            <person name="Barry K."/>
            <person name="Bills G."/>
            <person name="Bluhm B."/>
            <person name="Cannon C."/>
            <person name="Castanera R."/>
            <person name="Culley D."/>
            <person name="Daum C."/>
            <person name="Ezra D."/>
            <person name="Gonzalez J."/>
            <person name="Henrissat B."/>
            <person name="Kuo A."/>
            <person name="Liang C."/>
            <person name="Lipzen A."/>
            <person name="Lutzoni F."/>
            <person name="Magnuson J."/>
            <person name="Mondo S."/>
            <person name="Nolan M."/>
            <person name="Ohm R."/>
            <person name="Pangilinan J."/>
            <person name="Park H.-J."/>
            <person name="Ramirez L."/>
            <person name="Alfaro M."/>
            <person name="Sun H."/>
            <person name="Tritt A."/>
            <person name="Yoshinaga Y."/>
            <person name="Zwiers L.-H."/>
            <person name="Turgeon B."/>
            <person name="Goodwin S."/>
            <person name="Spatafora J."/>
            <person name="Crous P."/>
            <person name="Grigoriev I."/>
        </authorList>
    </citation>
    <scope>NUCLEOTIDE SEQUENCE</scope>
    <source>
        <strain evidence="2">CBS 119925</strain>
    </source>
</reference>
<gene>
    <name evidence="2" type="ORF">M011DRAFT_468324</name>
</gene>
<dbReference type="OrthoDB" id="3801338at2759"/>
<evidence type="ECO:0000256" key="1">
    <source>
        <dbReference type="SAM" id="MobiDB-lite"/>
    </source>
</evidence>
<accession>A0A6A6V7Y0</accession>
<evidence type="ECO:0000313" key="3">
    <source>
        <dbReference type="Proteomes" id="UP000799440"/>
    </source>
</evidence>
<feature type="region of interest" description="Disordered" evidence="1">
    <location>
        <begin position="480"/>
        <end position="524"/>
    </location>
</feature>
<feature type="region of interest" description="Disordered" evidence="1">
    <location>
        <begin position="252"/>
        <end position="271"/>
    </location>
</feature>
<keyword evidence="3" id="KW-1185">Reference proteome</keyword>
<feature type="compositionally biased region" description="Polar residues" evidence="1">
    <location>
        <begin position="344"/>
        <end position="355"/>
    </location>
</feature>
<feature type="compositionally biased region" description="Polar residues" evidence="1">
    <location>
        <begin position="303"/>
        <end position="319"/>
    </location>
</feature>
<dbReference type="Proteomes" id="UP000799440">
    <property type="component" value="Unassembled WGS sequence"/>
</dbReference>
<sequence>MNEPFPPYIEPSLSNASKMVAPAPLKPDELRSLPSQTRSALVQDGQNVDILIGNKHITSIPWLLFRAISTRALDVEHLDSNRLALRLPEGLSRAPFVYISAYLLDVSFQESVSLLPRRESIVEDISVCRAARLLGLVEYTQHIFEYYLVFLKNANLNFGNVDAVEKLALTEQKLGLMGYDGQAMLECMAARLAGMLQECDQGTVEVVQGYLSRHPKVLVAVNDVVSKMDAGRVSAKSDSDIHPSPWGIPISKPQSAVPLNGHQVNGHSRRESLLMSSSQKLRTFTVGEPTLTGLGKPEFQHMPKTSVSSLEKAQPSQTKYGAIGQELKRRSTGATHKPKHSKGSSHFTSLPTSLDQAAPPAKDVEKSSNPEKQAAGRPSTSERAENPSKEDQQTNSVTTSGNTEGQASSSAPSLLELAKAMFPPPTDAESVNETVQQHTFALLEQNQLFRFERYRSTVDPDAVFSNPKWAELYSPPCPPAATAGTETHRKGHQSRNSVALGHPSSSMSGPAAGTEQYTSEHRLV</sequence>
<feature type="compositionally biased region" description="Polar residues" evidence="1">
    <location>
        <begin position="393"/>
        <end position="406"/>
    </location>
</feature>
<name>A0A6A6V7Y0_9PLEO</name>